<name>A0A059KMA2_9BURK</name>
<gene>
    <name evidence="2" type="ORF">X805_21560</name>
</gene>
<keyword evidence="3" id="KW-1185">Reference proteome</keyword>
<evidence type="ECO:0000313" key="3">
    <source>
        <dbReference type="Proteomes" id="UP000026714"/>
    </source>
</evidence>
<dbReference type="STRING" id="34103.SAMN05421778_104262"/>
<comment type="caution">
    <text evidence="2">The sequence shown here is derived from an EMBL/GenBank/DDBJ whole genome shotgun (WGS) entry which is preliminary data.</text>
</comment>
<dbReference type="eggNOG" id="COG3495">
    <property type="taxonomic scope" value="Bacteria"/>
</dbReference>
<reference evidence="2 3" key="1">
    <citation type="journal article" date="2014" name="FEMS Microbiol. Ecol.">
        <title>Sphaerotilus natans encrusted with nanoball-shaped Fe(III) oxide minerals formed by nitrate-reducing mixotrophic Fe(II) oxidation.</title>
        <authorList>
            <person name="Park S."/>
            <person name="Kim D.H."/>
            <person name="Lee J.H."/>
            <person name="Hur H.G."/>
        </authorList>
    </citation>
    <scope>NUCLEOTIDE SEQUENCE [LARGE SCALE GENOMIC DNA]</scope>
    <source>
        <strain evidence="2 3">DSM 6575</strain>
    </source>
</reference>
<accession>A0A059KMA2</accession>
<dbReference type="EMBL" id="AZRA01000053">
    <property type="protein sequence ID" value="KDB52248.1"/>
    <property type="molecule type" value="Genomic_DNA"/>
</dbReference>
<protein>
    <recommendedName>
        <fullName evidence="4">DUF3299 domain-containing protein</fullName>
    </recommendedName>
</protein>
<evidence type="ECO:0008006" key="4">
    <source>
        <dbReference type="Google" id="ProtNLM"/>
    </source>
</evidence>
<feature type="chain" id="PRO_5001576032" description="DUF3299 domain-containing protein" evidence="1">
    <location>
        <begin position="34"/>
        <end position="205"/>
    </location>
</feature>
<dbReference type="Gene3D" id="2.40.50.870">
    <property type="entry name" value="Protein of unknown function (DUF3299)"/>
    <property type="match status" value="1"/>
</dbReference>
<dbReference type="AlphaFoldDB" id="A0A059KMA2"/>
<dbReference type="Proteomes" id="UP000026714">
    <property type="component" value="Unassembled WGS sequence"/>
</dbReference>
<sequence>MRSTTTTAMRAARLTLALAAGAMLLATLPAARATEPKPIAAAKSAKAAAVRQLKWEEMVPAGWDPAAKLRNRGDLSRIQDGDPKADALLREVREIWDAAPTRPELNGQKVRLPGYLVPLEGQAGEWKEFLLVPYFGACIHSPPPPANQIVHVKAAIPAKGLRSMDTVWITGTMRTERRDTDMGVSGYTVDGAVVEKYVEPPVTPR</sequence>
<dbReference type="PATRIC" id="fig|1286631.3.peg.2120"/>
<evidence type="ECO:0000313" key="2">
    <source>
        <dbReference type="EMBL" id="KDB52248.1"/>
    </source>
</evidence>
<keyword evidence="1" id="KW-0732">Signal</keyword>
<feature type="signal peptide" evidence="1">
    <location>
        <begin position="1"/>
        <end position="33"/>
    </location>
</feature>
<proteinExistence type="predicted"/>
<evidence type="ECO:0000256" key="1">
    <source>
        <dbReference type="SAM" id="SignalP"/>
    </source>
</evidence>
<dbReference type="InterPro" id="IPR021727">
    <property type="entry name" value="DUF3299"/>
</dbReference>
<dbReference type="Pfam" id="PF11736">
    <property type="entry name" value="DUF3299"/>
    <property type="match status" value="1"/>
</dbReference>
<organism evidence="2 3">
    <name type="scientific">Sphaerotilus natans subsp. natans DSM 6575</name>
    <dbReference type="NCBI Taxonomy" id="1286631"/>
    <lineage>
        <taxon>Bacteria</taxon>
        <taxon>Pseudomonadati</taxon>
        <taxon>Pseudomonadota</taxon>
        <taxon>Betaproteobacteria</taxon>
        <taxon>Burkholderiales</taxon>
        <taxon>Sphaerotilaceae</taxon>
        <taxon>Sphaerotilus</taxon>
    </lineage>
</organism>